<reference evidence="5 6" key="1">
    <citation type="journal article" date="2023" name="Plant Dis.">
        <title>First Report of Diplodia intermedia Causing Canker and Dieback Diseases on Apple Trees in Canada.</title>
        <authorList>
            <person name="Ellouze W."/>
            <person name="Ilyukhin E."/>
            <person name="Sulman M."/>
            <person name="Ali S."/>
        </authorList>
    </citation>
    <scope>NUCLEOTIDE SEQUENCE [LARGE SCALE GENOMIC DNA]</scope>
    <source>
        <strain evidence="5 6">M45-28</strain>
    </source>
</reference>
<dbReference type="PANTHER" id="PTHR33840:SF1">
    <property type="entry name" value="TLE1 PHOSPHOLIPASE DOMAIN-CONTAINING PROTEIN"/>
    <property type="match status" value="1"/>
</dbReference>
<dbReference type="SMART" id="SM00248">
    <property type="entry name" value="ANK"/>
    <property type="match status" value="1"/>
</dbReference>
<evidence type="ECO:0000259" key="4">
    <source>
        <dbReference type="Pfam" id="PF09994"/>
    </source>
</evidence>
<dbReference type="Pfam" id="PF12796">
    <property type="entry name" value="Ank_2"/>
    <property type="match status" value="1"/>
</dbReference>
<name>A0ABR3TCW9_9PEZI</name>
<evidence type="ECO:0000256" key="2">
    <source>
        <dbReference type="SAM" id="MobiDB-lite"/>
    </source>
</evidence>
<dbReference type="EMBL" id="JAKEKT020000092">
    <property type="protein sequence ID" value="KAL1637231.1"/>
    <property type="molecule type" value="Genomic_DNA"/>
</dbReference>
<dbReference type="Pfam" id="PF09994">
    <property type="entry name" value="T6SS_Tle1-like_cat"/>
    <property type="match status" value="1"/>
</dbReference>
<feature type="region of interest" description="Disordered" evidence="2">
    <location>
        <begin position="192"/>
        <end position="212"/>
    </location>
</feature>
<feature type="repeat" description="ANK" evidence="1">
    <location>
        <begin position="788"/>
        <end position="820"/>
    </location>
</feature>
<dbReference type="PROSITE" id="PS50297">
    <property type="entry name" value="ANK_REP_REGION"/>
    <property type="match status" value="1"/>
</dbReference>
<evidence type="ECO:0000256" key="1">
    <source>
        <dbReference type="PROSITE-ProRule" id="PRU00023"/>
    </source>
</evidence>
<keyword evidence="1" id="KW-0040">ANK repeat</keyword>
<dbReference type="CDD" id="cd00882">
    <property type="entry name" value="Ras_like_GTPase"/>
    <property type="match status" value="1"/>
</dbReference>
<evidence type="ECO:0000313" key="6">
    <source>
        <dbReference type="Proteomes" id="UP001521184"/>
    </source>
</evidence>
<dbReference type="Gene3D" id="1.25.40.20">
    <property type="entry name" value="Ankyrin repeat-containing domain"/>
    <property type="match status" value="1"/>
</dbReference>
<protein>
    <recommendedName>
        <fullName evidence="4">T6SS Phospholipase effector Tle1-like catalytic domain-containing protein</fullName>
    </recommendedName>
</protein>
<feature type="transmembrane region" description="Helical" evidence="3">
    <location>
        <begin position="37"/>
        <end position="66"/>
    </location>
</feature>
<keyword evidence="3" id="KW-0812">Transmembrane</keyword>
<dbReference type="InterPro" id="IPR018712">
    <property type="entry name" value="Tle1-like_cat"/>
</dbReference>
<dbReference type="InterPro" id="IPR027417">
    <property type="entry name" value="P-loop_NTPase"/>
</dbReference>
<gene>
    <name evidence="5" type="ORF">SLS58_009418</name>
</gene>
<feature type="region of interest" description="Disordered" evidence="2">
    <location>
        <begin position="1035"/>
        <end position="1066"/>
    </location>
</feature>
<feature type="compositionally biased region" description="Basic and acidic residues" evidence="2">
    <location>
        <begin position="203"/>
        <end position="212"/>
    </location>
</feature>
<dbReference type="Proteomes" id="UP001521184">
    <property type="component" value="Unassembled WGS sequence"/>
</dbReference>
<accession>A0ABR3TCW9</accession>
<keyword evidence="3" id="KW-0472">Membrane</keyword>
<feature type="domain" description="T6SS Phospholipase effector Tle1-like catalytic" evidence="4">
    <location>
        <begin position="282"/>
        <end position="365"/>
    </location>
</feature>
<dbReference type="InterPro" id="IPR002110">
    <property type="entry name" value="Ankyrin_rpt"/>
</dbReference>
<comment type="caution">
    <text evidence="5">The sequence shown here is derived from an EMBL/GenBank/DDBJ whole genome shotgun (WGS) entry which is preliminary data.</text>
</comment>
<feature type="compositionally biased region" description="Acidic residues" evidence="2">
    <location>
        <begin position="1040"/>
        <end position="1063"/>
    </location>
</feature>
<proteinExistence type="predicted"/>
<keyword evidence="6" id="KW-1185">Reference proteome</keyword>
<keyword evidence="3" id="KW-1133">Transmembrane helix</keyword>
<dbReference type="SUPFAM" id="SSF52540">
    <property type="entry name" value="P-loop containing nucleoside triphosphate hydrolases"/>
    <property type="match status" value="1"/>
</dbReference>
<dbReference type="PANTHER" id="PTHR33840">
    <property type="match status" value="1"/>
</dbReference>
<organism evidence="5 6">
    <name type="scientific">Diplodia intermedia</name>
    <dbReference type="NCBI Taxonomy" id="856260"/>
    <lineage>
        <taxon>Eukaryota</taxon>
        <taxon>Fungi</taxon>
        <taxon>Dikarya</taxon>
        <taxon>Ascomycota</taxon>
        <taxon>Pezizomycotina</taxon>
        <taxon>Dothideomycetes</taxon>
        <taxon>Dothideomycetes incertae sedis</taxon>
        <taxon>Botryosphaeriales</taxon>
        <taxon>Botryosphaeriaceae</taxon>
        <taxon>Diplodia</taxon>
    </lineage>
</organism>
<evidence type="ECO:0000313" key="5">
    <source>
        <dbReference type="EMBL" id="KAL1637231.1"/>
    </source>
</evidence>
<dbReference type="Gene3D" id="3.40.50.300">
    <property type="entry name" value="P-loop containing nucleotide triphosphate hydrolases"/>
    <property type="match status" value="1"/>
</dbReference>
<sequence length="1679" mass="188460">MGFKDTLNFDDAAYEQKLRSMDTADLQNREVEKIRQYVAGSIGVGCVLGAFPSTMGTSLLLLPLILRTVNIARRKLNLIRATLFDRHVPPYQLTKKDFIIPLAIRATSLGLGTAVGLFVDITTVTPLEEVVPAPADGFDAVAEVLNTKNPDAMLNGFASGIAEQGNQPVINETVSHAAAAASQCGAGHAFDVQDGVQQSGPHHTPDAVPDERTDPAFLAGMSQGARLASAGESKAVSALLSQIPLMLLSPRIAEESEQDEAAQLHIGCDRCKETFDAHKTIRWLKKANDPFKHDLSFNNSIKHVRHAVALNEDRRQYLPELFDTDQMTFSDGRSLIQAWFIGAHADIGGGASDDGLSLYPLQWMFLESKACGLVLEHEPGKRVAQNLIDNPLTLTFPDETTVEENSESPSWDFKYRNGMDVSMYDLRISHNHGNLQKWPRKKLAKRSVARTSTHMVRINPGMKKTLAYSGERRAFANGNVKGYRQQDPNGTIIHPSVYFIMETYPRLGIQEALKDMQEHLQKFRASCLISTGSDPWIRTREFEMKMPSCRILICGNAGAGKSTLLNRVFGIPMSEENEGTRGKHNIDEGFESDQHPGIIIHDSEGFQSGNKKEVAAFEASVKKRCPTAEPPDERFHAVWICIEADTPRPVQTAMENVISIISKHASTLPVFIVATKKDRFLALEDGIESRDIKALELSQDVDPSIQAKVAAALQDRQEFFKDAFRKKCQGFKEDRTAFAFVSKNDHQSVQALVRSTMDEIADDSVHMRLVAANFLLEENSEVDLRDCDGRTPLSWAAERGNLRIVEILLERGASPQIRDEQGRTPLSYTENSSVGESVKRDIQYLLREPWNHKRHNEDADMSLPAFTPHYDQERQIDSDSKLSDTTSIWSAGSSISSRSSIGLPHEGHGDATKQLANELSQQADMADLYAIAIRKFGHEKFAECHDRLLKKLFQELRPQATDETEKYAVRIFRQKQKRSEVTEVIQDRFVQPMQARELLDSKKPEANAYPMWRQLNVHLHGRYLNDDHWRDGTGFRRETEDDFDDAEDNISDEDDGEEEDEVVDVSQEPTHVKAVQTDIEKALAFLVNGQPFSHFRENLDRLVNPSQTIDQAVKRRDSRGLRRLLKNQFSLVTEGDYIWLRELNAVSYSRDAMAQLLLEAAADAPWIVFEPQELVDTKPTAPFHHSGCPHHQIDESSSRLTHIRARSPELDLSKTIQELCGLGGILPTSQGRDEWTGQVLFQGDENSAAFLTYDMPSTGAEGNQRNLLYASKIKAIEVGGGLVYAVDIDSSTFHWEFRSDKEDLQSLPSFHRNAEMTIGALVTENSACTMDESQWNQCRKDCSDCLVSLGTYRTYWEAGERQIGIQGGHSNLMASVNQTSIKHEGRPIKNMQLNVQEQTYLLQFLECSWGLQVSYCTGISRRVPLRALIADLLPVFVKDDRKQATLKFWINTNKILSALNGTDDLQDLMENLRNKDEAMHQSLIRCMIEILDLLSLTGIERGRKNLIIAWPHEKDLTSGVKIACDEESYWARILADSHQCATYAYITNKCLESEGAPCRGTARRWSGTTAIMETAVSCYTPRQELAARSLMHGQYYHIETLGSLILLKARKDDERVRLTVSRSAIPRSFQKILLLKPFLNENAHIREKQRPDHRAEQVLVSAGDLLTELGIGSRVSLTQ</sequence>
<dbReference type="PROSITE" id="PS50088">
    <property type="entry name" value="ANK_REPEAT"/>
    <property type="match status" value="1"/>
</dbReference>
<dbReference type="InterPro" id="IPR036770">
    <property type="entry name" value="Ankyrin_rpt-contain_sf"/>
</dbReference>
<evidence type="ECO:0000256" key="3">
    <source>
        <dbReference type="SAM" id="Phobius"/>
    </source>
</evidence>
<dbReference type="SUPFAM" id="SSF48403">
    <property type="entry name" value="Ankyrin repeat"/>
    <property type="match status" value="1"/>
</dbReference>